<dbReference type="Gramene" id="AET1Gv20431600.6">
    <property type="protein sequence ID" value="AET1Gv20431600.6"/>
    <property type="gene ID" value="AET1Gv20431600"/>
</dbReference>
<reference evidence="1" key="4">
    <citation type="submission" date="2019-03" db="UniProtKB">
        <authorList>
            <consortium name="EnsemblPlants"/>
        </authorList>
    </citation>
    <scope>IDENTIFICATION</scope>
</reference>
<accession>A0A452YJB5</accession>
<proteinExistence type="predicted"/>
<dbReference type="Proteomes" id="UP000015105">
    <property type="component" value="Chromosome 1D"/>
</dbReference>
<evidence type="ECO:0000313" key="1">
    <source>
        <dbReference type="EnsemblPlants" id="AET1Gv20431600.6"/>
    </source>
</evidence>
<keyword evidence="2" id="KW-1185">Reference proteome</keyword>
<dbReference type="AlphaFoldDB" id="A0A452YJB5"/>
<sequence>MCKSGVDKQDIWTRRKRSARLVRSRPILNSLDVKRLNLVKLSKLHQSYHSQRGDRR</sequence>
<protein>
    <submittedName>
        <fullName evidence="1">Uncharacterized protein</fullName>
    </submittedName>
</protein>
<reference evidence="1" key="3">
    <citation type="journal article" date="2017" name="Nature">
        <title>Genome sequence of the progenitor of the wheat D genome Aegilops tauschii.</title>
        <authorList>
            <person name="Luo M.C."/>
            <person name="Gu Y.Q."/>
            <person name="Puiu D."/>
            <person name="Wang H."/>
            <person name="Twardziok S.O."/>
            <person name="Deal K.R."/>
            <person name="Huo N."/>
            <person name="Zhu T."/>
            <person name="Wang L."/>
            <person name="Wang Y."/>
            <person name="McGuire P.E."/>
            <person name="Liu S."/>
            <person name="Long H."/>
            <person name="Ramasamy R.K."/>
            <person name="Rodriguez J.C."/>
            <person name="Van S.L."/>
            <person name="Yuan L."/>
            <person name="Wang Z."/>
            <person name="Xia Z."/>
            <person name="Xiao L."/>
            <person name="Anderson O.D."/>
            <person name="Ouyang S."/>
            <person name="Liang Y."/>
            <person name="Zimin A.V."/>
            <person name="Pertea G."/>
            <person name="Qi P."/>
            <person name="Bennetzen J.L."/>
            <person name="Dai X."/>
            <person name="Dawson M.W."/>
            <person name="Muller H.G."/>
            <person name="Kugler K."/>
            <person name="Rivarola-Duarte L."/>
            <person name="Spannagl M."/>
            <person name="Mayer K.F.X."/>
            <person name="Lu F.H."/>
            <person name="Bevan M.W."/>
            <person name="Leroy P."/>
            <person name="Li P."/>
            <person name="You F.M."/>
            <person name="Sun Q."/>
            <person name="Liu Z."/>
            <person name="Lyons E."/>
            <person name="Wicker T."/>
            <person name="Salzberg S.L."/>
            <person name="Devos K.M."/>
            <person name="Dvorak J."/>
        </authorList>
    </citation>
    <scope>NUCLEOTIDE SEQUENCE [LARGE SCALE GENOMIC DNA]</scope>
    <source>
        <strain evidence="1">cv. AL8/78</strain>
    </source>
</reference>
<reference evidence="2" key="1">
    <citation type="journal article" date="2014" name="Science">
        <title>Ancient hybridizations among the ancestral genomes of bread wheat.</title>
        <authorList>
            <consortium name="International Wheat Genome Sequencing Consortium,"/>
            <person name="Marcussen T."/>
            <person name="Sandve S.R."/>
            <person name="Heier L."/>
            <person name="Spannagl M."/>
            <person name="Pfeifer M."/>
            <person name="Jakobsen K.S."/>
            <person name="Wulff B.B."/>
            <person name="Steuernagel B."/>
            <person name="Mayer K.F."/>
            <person name="Olsen O.A."/>
        </authorList>
    </citation>
    <scope>NUCLEOTIDE SEQUENCE [LARGE SCALE GENOMIC DNA]</scope>
    <source>
        <strain evidence="2">cv. AL8/78</strain>
    </source>
</reference>
<evidence type="ECO:0000313" key="2">
    <source>
        <dbReference type="Proteomes" id="UP000015105"/>
    </source>
</evidence>
<dbReference type="EnsemblPlants" id="AET1Gv20431600.6">
    <property type="protein sequence ID" value="AET1Gv20431600.6"/>
    <property type="gene ID" value="AET1Gv20431600"/>
</dbReference>
<reference evidence="1" key="5">
    <citation type="journal article" date="2021" name="G3 (Bethesda)">
        <title>Aegilops tauschii genome assembly Aet v5.0 features greater sequence contiguity and improved annotation.</title>
        <authorList>
            <person name="Wang L."/>
            <person name="Zhu T."/>
            <person name="Rodriguez J.C."/>
            <person name="Deal K.R."/>
            <person name="Dubcovsky J."/>
            <person name="McGuire P.E."/>
            <person name="Lux T."/>
            <person name="Spannagl M."/>
            <person name="Mayer K.F.X."/>
            <person name="Baldrich P."/>
            <person name="Meyers B.C."/>
            <person name="Huo N."/>
            <person name="Gu Y.Q."/>
            <person name="Zhou H."/>
            <person name="Devos K.M."/>
            <person name="Bennetzen J.L."/>
            <person name="Unver T."/>
            <person name="Budak H."/>
            <person name="Gulick P.J."/>
            <person name="Galiba G."/>
            <person name="Kalapos B."/>
            <person name="Nelson D.R."/>
            <person name="Li P."/>
            <person name="You F.M."/>
            <person name="Luo M.C."/>
            <person name="Dvorak J."/>
        </authorList>
    </citation>
    <scope>NUCLEOTIDE SEQUENCE [LARGE SCALE GENOMIC DNA]</scope>
    <source>
        <strain evidence="1">cv. AL8/78</strain>
    </source>
</reference>
<name>A0A452YJB5_AEGTS</name>
<reference evidence="2" key="2">
    <citation type="journal article" date="2017" name="Nat. Plants">
        <title>The Aegilops tauschii genome reveals multiple impacts of transposons.</title>
        <authorList>
            <person name="Zhao G."/>
            <person name="Zou C."/>
            <person name="Li K."/>
            <person name="Wang K."/>
            <person name="Li T."/>
            <person name="Gao L."/>
            <person name="Zhang X."/>
            <person name="Wang H."/>
            <person name="Yang Z."/>
            <person name="Liu X."/>
            <person name="Jiang W."/>
            <person name="Mao L."/>
            <person name="Kong X."/>
            <person name="Jiao Y."/>
            <person name="Jia J."/>
        </authorList>
    </citation>
    <scope>NUCLEOTIDE SEQUENCE [LARGE SCALE GENOMIC DNA]</scope>
    <source>
        <strain evidence="2">cv. AL8/78</strain>
    </source>
</reference>
<organism evidence="1 2">
    <name type="scientific">Aegilops tauschii subsp. strangulata</name>
    <name type="common">Goatgrass</name>
    <dbReference type="NCBI Taxonomy" id="200361"/>
    <lineage>
        <taxon>Eukaryota</taxon>
        <taxon>Viridiplantae</taxon>
        <taxon>Streptophyta</taxon>
        <taxon>Embryophyta</taxon>
        <taxon>Tracheophyta</taxon>
        <taxon>Spermatophyta</taxon>
        <taxon>Magnoliopsida</taxon>
        <taxon>Liliopsida</taxon>
        <taxon>Poales</taxon>
        <taxon>Poaceae</taxon>
        <taxon>BOP clade</taxon>
        <taxon>Pooideae</taxon>
        <taxon>Triticodae</taxon>
        <taxon>Triticeae</taxon>
        <taxon>Triticinae</taxon>
        <taxon>Aegilops</taxon>
    </lineage>
</organism>